<dbReference type="InterPro" id="IPR029063">
    <property type="entry name" value="SAM-dependent_MTases_sf"/>
</dbReference>
<name>A0A2S8NVG4_9MOLU</name>
<dbReference type="PANTHER" id="PTHR10509">
    <property type="entry name" value="O-METHYLTRANSFERASE-RELATED"/>
    <property type="match status" value="1"/>
</dbReference>
<dbReference type="Pfam" id="PF01596">
    <property type="entry name" value="Methyltransf_3"/>
    <property type="match status" value="1"/>
</dbReference>
<evidence type="ECO:0000256" key="1">
    <source>
        <dbReference type="ARBA" id="ARBA00022603"/>
    </source>
</evidence>
<dbReference type="Gene3D" id="3.40.50.150">
    <property type="entry name" value="Vaccinia Virus protein VP39"/>
    <property type="match status" value="1"/>
</dbReference>
<evidence type="ECO:0008006" key="6">
    <source>
        <dbReference type="Google" id="ProtNLM"/>
    </source>
</evidence>
<keyword evidence="2" id="KW-0808">Transferase</keyword>
<keyword evidence="5" id="KW-1185">Reference proteome</keyword>
<dbReference type="Proteomes" id="UP000238672">
    <property type="component" value="Unassembled WGS sequence"/>
</dbReference>
<reference evidence="4 5" key="1">
    <citation type="submission" date="2018-02" db="EMBL/GenBank/DDBJ databases">
        <title>Metagenomics reveals mixed infection of spiroplasma and phytoplasma in chicory.</title>
        <authorList>
            <person name="Polano C."/>
            <person name="Moruzzi S."/>
            <person name="Ermacora P."/>
            <person name="Ferrini F."/>
            <person name="Martini M."/>
            <person name="Firrao G."/>
        </authorList>
    </citation>
    <scope>NUCLEOTIDE SEQUENCE [LARGE SCALE GENOMIC DNA]</scope>
    <source>
        <strain evidence="4 5">ChiP</strain>
    </source>
</reference>
<dbReference type="AlphaFoldDB" id="A0A2S8NVG4"/>
<evidence type="ECO:0000313" key="4">
    <source>
        <dbReference type="EMBL" id="PQP79963.1"/>
    </source>
</evidence>
<evidence type="ECO:0000256" key="2">
    <source>
        <dbReference type="ARBA" id="ARBA00022679"/>
    </source>
</evidence>
<dbReference type="InterPro" id="IPR050362">
    <property type="entry name" value="Cation-dep_OMT"/>
</dbReference>
<proteinExistence type="predicted"/>
<protein>
    <recommendedName>
        <fullName evidence="6">SAM-dependent methyltransferase</fullName>
    </recommendedName>
</protein>
<comment type="caution">
    <text evidence="4">The sequence shown here is derived from an EMBL/GenBank/DDBJ whole genome shotgun (WGS) entry which is preliminary data.</text>
</comment>
<dbReference type="PANTHER" id="PTHR10509:SF14">
    <property type="entry name" value="CAFFEOYL-COA O-METHYLTRANSFERASE 3-RELATED"/>
    <property type="match status" value="1"/>
</dbReference>
<keyword evidence="1" id="KW-0489">Methyltransferase</keyword>
<dbReference type="GO" id="GO:0008757">
    <property type="term" value="F:S-adenosylmethionine-dependent methyltransferase activity"/>
    <property type="evidence" value="ECO:0007669"/>
    <property type="project" value="TreeGrafter"/>
</dbReference>
<accession>A0A2S8NVG4</accession>
<evidence type="ECO:0000313" key="5">
    <source>
        <dbReference type="Proteomes" id="UP000238672"/>
    </source>
</evidence>
<dbReference type="GO" id="GO:0032259">
    <property type="term" value="P:methylation"/>
    <property type="evidence" value="ECO:0007669"/>
    <property type="project" value="UniProtKB-KW"/>
</dbReference>
<dbReference type="GO" id="GO:0008171">
    <property type="term" value="F:O-methyltransferase activity"/>
    <property type="evidence" value="ECO:0007669"/>
    <property type="project" value="InterPro"/>
</dbReference>
<sequence length="202" mass="23847">MMCIEFILKKEILTKLKIFASQNHIPIINDETAIFLKKIIIKNNFQHILEIGTAIGYSALIMYNKNFIHTIEKDNALFSLAKSFLHPFESNIKVFLADALLYQPQQKYDLIFIDASKTKYIDFFQKYHYFLSFNGIIICDNVNFGNRNFRLLTRSKKRIIKRLNNFKEFLQKNQDFKTHFVNIGDGLSLTWRKDTSPPKAFF</sequence>
<dbReference type="SUPFAM" id="SSF53335">
    <property type="entry name" value="S-adenosyl-L-methionine-dependent methyltransferases"/>
    <property type="match status" value="1"/>
</dbReference>
<dbReference type="EMBL" id="PUUG01000002">
    <property type="protein sequence ID" value="PQP79963.1"/>
    <property type="molecule type" value="Genomic_DNA"/>
</dbReference>
<gene>
    <name evidence="4" type="ORF">C6B37_00195</name>
</gene>
<keyword evidence="3" id="KW-0949">S-adenosyl-L-methionine</keyword>
<evidence type="ECO:0000256" key="3">
    <source>
        <dbReference type="ARBA" id="ARBA00022691"/>
    </source>
</evidence>
<dbReference type="InterPro" id="IPR002935">
    <property type="entry name" value="SAM_O-MeTrfase"/>
</dbReference>
<dbReference type="CDD" id="cd02440">
    <property type="entry name" value="AdoMet_MTases"/>
    <property type="match status" value="1"/>
</dbReference>
<organism evidence="4 5">
    <name type="scientific">Candidatus Phytoplasma phoenicium</name>
    <dbReference type="NCBI Taxonomy" id="198422"/>
    <lineage>
        <taxon>Bacteria</taxon>
        <taxon>Bacillati</taxon>
        <taxon>Mycoplasmatota</taxon>
        <taxon>Mollicutes</taxon>
        <taxon>Acholeplasmatales</taxon>
        <taxon>Acholeplasmataceae</taxon>
        <taxon>Candidatus Phytoplasma</taxon>
        <taxon>16SrIX (Pigeon pea witches'-broom group)</taxon>
    </lineage>
</organism>